<dbReference type="Pfam" id="PF00882">
    <property type="entry name" value="Zn_dep_PLPC"/>
    <property type="match status" value="1"/>
</dbReference>
<evidence type="ECO:0000313" key="2">
    <source>
        <dbReference type="EMBL" id="RHJ83714.1"/>
    </source>
</evidence>
<protein>
    <recommendedName>
        <fullName evidence="1">Phospholipase C/D domain-containing protein</fullName>
    </recommendedName>
</protein>
<sequence length="190" mass="21724">MAKGAHGMETKDHYYLSKNLAGAMQLGKLNKILFILGNLIPDINPFSYITDAGGSRFSGHSFTYRKTFMKSALEKRHAGRRFTWYQTGILTHYLADSFTRPHNEAFQYSLKDHVEYEHQLHQTLAKFLHRNLASAISVEQPSSQLSAKQLDARHAAYMMESRGTLEDCRYILQTVVEACHLTLDINCPRL</sequence>
<dbReference type="STRING" id="1776384.GCA_900086585_01192"/>
<comment type="caution">
    <text evidence="2">The sequence shown here is derived from an EMBL/GenBank/DDBJ whole genome shotgun (WGS) entry which is preliminary data.</text>
</comment>
<dbReference type="InterPro" id="IPR029002">
    <property type="entry name" value="PLPC/GPLD1"/>
</dbReference>
<gene>
    <name evidence="2" type="ORF">DW099_18500</name>
</gene>
<keyword evidence="3" id="KW-1185">Reference proteome</keyword>
<dbReference type="AlphaFoldDB" id="A0A415DUD3"/>
<name>A0A415DUD3_9FIRM</name>
<organism evidence="2 3">
    <name type="scientific">Emergencia timonensis</name>
    <dbReference type="NCBI Taxonomy" id="1776384"/>
    <lineage>
        <taxon>Bacteria</taxon>
        <taxon>Bacillati</taxon>
        <taxon>Bacillota</taxon>
        <taxon>Clostridia</taxon>
        <taxon>Peptostreptococcales</taxon>
        <taxon>Anaerovoracaceae</taxon>
        <taxon>Emergencia</taxon>
    </lineage>
</organism>
<evidence type="ECO:0000313" key="3">
    <source>
        <dbReference type="Proteomes" id="UP000284841"/>
    </source>
</evidence>
<proteinExistence type="predicted"/>
<dbReference type="EMBL" id="QRMS01000008">
    <property type="protein sequence ID" value="RHJ83714.1"/>
    <property type="molecule type" value="Genomic_DNA"/>
</dbReference>
<dbReference type="Proteomes" id="UP000284841">
    <property type="component" value="Unassembled WGS sequence"/>
</dbReference>
<feature type="domain" description="Phospholipase C/D" evidence="1">
    <location>
        <begin position="13"/>
        <end position="153"/>
    </location>
</feature>
<accession>A0A415DUD3</accession>
<dbReference type="OrthoDB" id="2878022at2"/>
<reference evidence="2 3" key="1">
    <citation type="submission" date="2018-08" db="EMBL/GenBank/DDBJ databases">
        <title>A genome reference for cultivated species of the human gut microbiota.</title>
        <authorList>
            <person name="Zou Y."/>
            <person name="Xue W."/>
            <person name="Luo G."/>
        </authorList>
    </citation>
    <scope>NUCLEOTIDE SEQUENCE [LARGE SCALE GENOMIC DNA]</scope>
    <source>
        <strain evidence="2 3">AM07-24</strain>
    </source>
</reference>
<evidence type="ECO:0000259" key="1">
    <source>
        <dbReference type="Pfam" id="PF00882"/>
    </source>
</evidence>